<keyword evidence="2" id="KW-1185">Reference proteome</keyword>
<dbReference type="Proteomes" id="UP001186944">
    <property type="component" value="Unassembled WGS sequence"/>
</dbReference>
<dbReference type="Gene3D" id="2.60.120.920">
    <property type="match status" value="1"/>
</dbReference>
<organism evidence="1 2">
    <name type="scientific">Pinctada imbricata</name>
    <name type="common">Atlantic pearl-oyster</name>
    <name type="synonym">Pinctada martensii</name>
    <dbReference type="NCBI Taxonomy" id="66713"/>
    <lineage>
        <taxon>Eukaryota</taxon>
        <taxon>Metazoa</taxon>
        <taxon>Spiralia</taxon>
        <taxon>Lophotrochozoa</taxon>
        <taxon>Mollusca</taxon>
        <taxon>Bivalvia</taxon>
        <taxon>Autobranchia</taxon>
        <taxon>Pteriomorphia</taxon>
        <taxon>Pterioida</taxon>
        <taxon>Pterioidea</taxon>
        <taxon>Pteriidae</taxon>
        <taxon>Pinctada</taxon>
    </lineage>
</organism>
<accession>A0AA89BSZ3</accession>
<reference evidence="1" key="1">
    <citation type="submission" date="2019-08" db="EMBL/GenBank/DDBJ databases">
        <title>The improved chromosome-level genome for the pearl oyster Pinctada fucata martensii using PacBio sequencing and Hi-C.</title>
        <authorList>
            <person name="Zheng Z."/>
        </authorList>
    </citation>
    <scope>NUCLEOTIDE SEQUENCE</scope>
    <source>
        <strain evidence="1">ZZ-2019</strain>
        <tissue evidence="1">Adductor muscle</tissue>
    </source>
</reference>
<evidence type="ECO:0000313" key="2">
    <source>
        <dbReference type="Proteomes" id="UP001186944"/>
    </source>
</evidence>
<name>A0AA89BSZ3_PINIB</name>
<dbReference type="InterPro" id="IPR043136">
    <property type="entry name" value="B30.2/SPRY_sf"/>
</dbReference>
<comment type="caution">
    <text evidence="1">The sequence shown here is derived from an EMBL/GenBank/DDBJ whole genome shotgun (WGS) entry which is preliminary data.</text>
</comment>
<gene>
    <name evidence="1" type="ORF">FSP39_002941</name>
</gene>
<dbReference type="EMBL" id="VSWD01000008">
    <property type="protein sequence ID" value="KAK3094530.1"/>
    <property type="molecule type" value="Genomic_DNA"/>
</dbReference>
<protein>
    <submittedName>
        <fullName evidence="1">Uncharacterized protein</fullName>
    </submittedName>
</protein>
<proteinExistence type="predicted"/>
<sequence>MESEDTSNEDVGKGRLRNFKGVAGSVVSGNLEEYSFSVGINYKLLDRIEDEKLLFQVGLSHFDSIDESVAIGIQKTAWSLSGIGCEDKYVCLASETAGQRLKATPISENKPKTKLSLKLTVNVFKIKGRIVMKMMPSNQIVGDFDNVDFTTATVPVFGVYNPTLANVTMKILGDDPDVSFDFTQMHSSLYVSDDQKVIANSRQSSSFIGGNSVHKFQKYLGVMGDIFFSSRKYVADLPYFYEVVVSIDFYKSLLGRDDFIFQTGLIKLHQADKHKRLQLNHNGAIVELVRCSQSFSDTCIKAWNRGNLIQTTELHKLGLRDHIETILYLTIKLFPKESKIRISLRHPRKRLATFNNIDFSQPLFPVFGLNTNPKVSIELKTNTYIDRFSILGYHLKEPVCEF</sequence>
<evidence type="ECO:0000313" key="1">
    <source>
        <dbReference type="EMBL" id="KAK3094530.1"/>
    </source>
</evidence>
<dbReference type="AlphaFoldDB" id="A0AA89BSZ3"/>